<evidence type="ECO:0000313" key="2">
    <source>
        <dbReference type="EMBL" id="EEQ99684.1"/>
    </source>
</evidence>
<accession>C5LUF1</accession>
<feature type="compositionally biased region" description="Basic and acidic residues" evidence="1">
    <location>
        <begin position="504"/>
        <end position="524"/>
    </location>
</feature>
<dbReference type="GeneID" id="9051523"/>
<dbReference type="AlphaFoldDB" id="C5LUF1"/>
<protein>
    <submittedName>
        <fullName evidence="2">Uncharacterized protein</fullName>
    </submittedName>
</protein>
<feature type="compositionally biased region" description="Low complexity" evidence="1">
    <location>
        <begin position="622"/>
        <end position="639"/>
    </location>
</feature>
<reference evidence="2 3" key="1">
    <citation type="submission" date="2008-07" db="EMBL/GenBank/DDBJ databases">
        <authorList>
            <person name="El-Sayed N."/>
            <person name="Caler E."/>
            <person name="Inman J."/>
            <person name="Amedeo P."/>
            <person name="Hass B."/>
            <person name="Wortman J."/>
        </authorList>
    </citation>
    <scope>NUCLEOTIDE SEQUENCE [LARGE SCALE GENOMIC DNA]</scope>
    <source>
        <strain evidence="3">ATCC 50983 / TXsc</strain>
    </source>
</reference>
<feature type="compositionally biased region" description="Polar residues" evidence="1">
    <location>
        <begin position="9"/>
        <end position="19"/>
    </location>
</feature>
<feature type="compositionally biased region" description="Acidic residues" evidence="1">
    <location>
        <begin position="1015"/>
        <end position="1041"/>
    </location>
</feature>
<dbReference type="RefSeq" id="XP_002766967.1">
    <property type="nucleotide sequence ID" value="XM_002766921.1"/>
</dbReference>
<sequence>MSPVGKLPTQPQVSASTLINEEPLPPLDPELGVLALEWAPDLAEILRRYDPDWDKDMIEFAFSYWSAEIEKVKARQGDRIACRMNGLLKVSEDSDSIWDVASVVRTQNKGRNAYLLLLHFEKDGVFEEVRSKNPDLQYTDDAVWIGFTKSRRDSYIILDDWFRKKKDIKAVDPRVYRQWLDTREEVEPEPKPKSSKSSIPTTPLSGASMVNHHPSITFDSFKKAEELGKQAAQLDGDTGTPASGRRKRNSVIEAEQRMQLQAQHKELNKKLRQEVQQQRSEAKKRKSTVASQSSTPVSNMVVAAVEGPEAEKNTPVETPPRKKRGRPPKNAASSTAKRRKTESPSMEPVAEVEPKTPVKKSVIVAENTESASSGSPPPPSTPGGSDDEGSARRHSRRRRGHMDAAEAYRLAACQGLVDTNPYDQWVHDAAEAQQSRIVHEEAEHDHMLVEEERKSDAAAAEEDEEARKREVEEKQRELKEKQQRSSTEAEIKPIGRTQIVEHVLQMEHNKAVGDSKADSVRRDAASGIIRIRAKPSPVASSTLIPGEDKSPSPSEAPTPSISSGYHDDDEAVESEPSGEEEEEEASDYEEDIVTVGRKSRAAKRSTTTDKAATSKPKRRRGPLLGSSSKRRSSTGSPSGNVDEPKSPGGLFSPGGDGAASNVNPRKLYREKAAGGFRKLFEAGDVAAAADEESKEGRCRKWAIELENTLFVTTGGKNGETGWRKYLEAMKRLVPIIKETQSREKHRHLKKADDAEQAPPFLTRPIGITGLLLRGRLSVDQLASKHCTSEWLQEMIGWDDRLLEDPTSDNRVKPIQGLRGILLKECVDPSKGLIHPGKRSAMQCHLWSYALEHEMHASSSDPVSYRHAIGALVRKLRELESKSLPAFRLLHSNKITCKELASTPAETIVSEHAPPNRKSTGASSGGSTPGGGSSPKATSPTENTSSAVPLRSTPTAHAAEPDLYDDLAVDSGLPKPSTSSEPTSVSLKRVASALLTAEEELEESAPDFAPAPMIVMDDDDDESGAGEDDDDDDEEGSGEEGDGDRSREPGHSPPVVSEGTWVAL</sequence>
<dbReference type="OMA" id="EHEMHAS"/>
<name>C5LUF1_PERM5</name>
<feature type="compositionally biased region" description="Gly residues" evidence="1">
    <location>
        <begin position="922"/>
        <end position="932"/>
    </location>
</feature>
<feature type="compositionally biased region" description="Basic and acidic residues" evidence="1">
    <location>
        <begin position="465"/>
        <end position="493"/>
    </location>
</feature>
<proteinExistence type="predicted"/>
<feature type="region of interest" description="Disordered" evidence="1">
    <location>
        <begin position="184"/>
        <end position="213"/>
    </location>
</feature>
<feature type="region of interest" description="Disordered" evidence="1">
    <location>
        <begin position="905"/>
        <end position="954"/>
    </location>
</feature>
<dbReference type="EMBL" id="GG685476">
    <property type="protein sequence ID" value="EEQ99684.1"/>
    <property type="molecule type" value="Genomic_DNA"/>
</dbReference>
<feature type="compositionally biased region" description="Polar residues" evidence="1">
    <location>
        <begin position="975"/>
        <end position="985"/>
    </location>
</feature>
<keyword evidence="3" id="KW-1185">Reference proteome</keyword>
<feature type="region of interest" description="Disordered" evidence="1">
    <location>
        <begin position="270"/>
        <end position="403"/>
    </location>
</feature>
<feature type="compositionally biased region" description="Polar residues" evidence="1">
    <location>
        <begin position="288"/>
        <end position="298"/>
    </location>
</feature>
<gene>
    <name evidence="2" type="ORF">Pmar_PMAR010947</name>
</gene>
<feature type="compositionally biased region" description="Polar residues" evidence="1">
    <location>
        <begin position="941"/>
        <end position="954"/>
    </location>
</feature>
<evidence type="ECO:0000313" key="3">
    <source>
        <dbReference type="Proteomes" id="UP000007800"/>
    </source>
</evidence>
<feature type="region of interest" description="Disordered" evidence="1">
    <location>
        <begin position="448"/>
        <end position="663"/>
    </location>
</feature>
<dbReference type="OrthoDB" id="441822at2759"/>
<dbReference type="InParanoid" id="C5LUF1"/>
<feature type="region of interest" description="Disordered" evidence="1">
    <location>
        <begin position="1"/>
        <end position="21"/>
    </location>
</feature>
<dbReference type="Proteomes" id="UP000007800">
    <property type="component" value="Unassembled WGS sequence"/>
</dbReference>
<evidence type="ECO:0000256" key="1">
    <source>
        <dbReference type="SAM" id="MobiDB-lite"/>
    </source>
</evidence>
<organism evidence="3">
    <name type="scientific">Perkinsus marinus (strain ATCC 50983 / TXsc)</name>
    <dbReference type="NCBI Taxonomy" id="423536"/>
    <lineage>
        <taxon>Eukaryota</taxon>
        <taxon>Sar</taxon>
        <taxon>Alveolata</taxon>
        <taxon>Perkinsozoa</taxon>
        <taxon>Perkinsea</taxon>
        <taxon>Perkinsida</taxon>
        <taxon>Perkinsidae</taxon>
        <taxon>Perkinsus</taxon>
    </lineage>
</organism>
<feature type="compositionally biased region" description="Polar residues" evidence="1">
    <location>
        <begin position="551"/>
        <end position="563"/>
    </location>
</feature>
<feature type="compositionally biased region" description="Acidic residues" evidence="1">
    <location>
        <begin position="567"/>
        <end position="592"/>
    </location>
</feature>
<feature type="region of interest" description="Disordered" evidence="1">
    <location>
        <begin position="966"/>
        <end position="1063"/>
    </location>
</feature>